<keyword evidence="1" id="KW-0805">Transcription regulation</keyword>
<dbReference type="InterPro" id="IPR036271">
    <property type="entry name" value="Tet_transcr_reg_TetR-rel_C_sf"/>
</dbReference>
<dbReference type="AlphaFoldDB" id="A0A2T5J1T2"/>
<dbReference type="Gene3D" id="1.10.10.60">
    <property type="entry name" value="Homeodomain-like"/>
    <property type="match status" value="1"/>
</dbReference>
<dbReference type="SUPFAM" id="SSF48498">
    <property type="entry name" value="Tetracyclin repressor-like, C-terminal domain"/>
    <property type="match status" value="1"/>
</dbReference>
<dbReference type="EMBL" id="QAON01000003">
    <property type="protein sequence ID" value="PTQ90387.1"/>
    <property type="molecule type" value="Genomic_DNA"/>
</dbReference>
<accession>A0A2T5J1T2</accession>
<evidence type="ECO:0000256" key="2">
    <source>
        <dbReference type="ARBA" id="ARBA00023125"/>
    </source>
</evidence>
<dbReference type="Proteomes" id="UP000244223">
    <property type="component" value="Unassembled WGS sequence"/>
</dbReference>
<protein>
    <submittedName>
        <fullName evidence="6">TetR family transcriptional regulator</fullName>
    </submittedName>
</protein>
<evidence type="ECO:0000259" key="5">
    <source>
        <dbReference type="PROSITE" id="PS50977"/>
    </source>
</evidence>
<dbReference type="PRINTS" id="PR00455">
    <property type="entry name" value="HTHTETR"/>
</dbReference>
<evidence type="ECO:0000256" key="3">
    <source>
        <dbReference type="ARBA" id="ARBA00023163"/>
    </source>
</evidence>
<feature type="DNA-binding region" description="H-T-H motif" evidence="4">
    <location>
        <begin position="32"/>
        <end position="51"/>
    </location>
</feature>
<dbReference type="InterPro" id="IPR009057">
    <property type="entry name" value="Homeodomain-like_sf"/>
</dbReference>
<dbReference type="GO" id="GO:0003677">
    <property type="term" value="F:DNA binding"/>
    <property type="evidence" value="ECO:0007669"/>
    <property type="project" value="UniProtKB-UniRule"/>
</dbReference>
<dbReference type="RefSeq" id="WP_107864831.1">
    <property type="nucleotide sequence ID" value="NZ_QAON01000003.1"/>
</dbReference>
<proteinExistence type="predicted"/>
<dbReference type="PANTHER" id="PTHR47506:SF7">
    <property type="entry name" value="TRANSCRIPTIONAL REGULATORY PROTEIN"/>
    <property type="match status" value="1"/>
</dbReference>
<dbReference type="PROSITE" id="PS50977">
    <property type="entry name" value="HTH_TETR_2"/>
    <property type="match status" value="1"/>
</dbReference>
<dbReference type="Pfam" id="PF00440">
    <property type="entry name" value="TetR_N"/>
    <property type="match status" value="1"/>
</dbReference>
<comment type="caution">
    <text evidence="6">The sequence shown here is derived from an EMBL/GenBank/DDBJ whole genome shotgun (WGS) entry which is preliminary data.</text>
</comment>
<feature type="domain" description="HTH tetR-type" evidence="5">
    <location>
        <begin position="9"/>
        <end position="69"/>
    </location>
</feature>
<gene>
    <name evidence="6" type="ORF">C8N29_103140</name>
</gene>
<dbReference type="PANTHER" id="PTHR47506">
    <property type="entry name" value="TRANSCRIPTIONAL REGULATORY PROTEIN"/>
    <property type="match status" value="1"/>
</dbReference>
<keyword evidence="3" id="KW-0804">Transcription</keyword>
<dbReference type="OrthoDB" id="9810250at2"/>
<evidence type="ECO:0000313" key="6">
    <source>
        <dbReference type="EMBL" id="PTQ90387.1"/>
    </source>
</evidence>
<name>A0A2T5J1T2_9GAMM</name>
<evidence type="ECO:0000256" key="1">
    <source>
        <dbReference type="ARBA" id="ARBA00023015"/>
    </source>
</evidence>
<reference evidence="6 7" key="1">
    <citation type="submission" date="2018-04" db="EMBL/GenBank/DDBJ databases">
        <title>Genomic Encyclopedia of Archaeal and Bacterial Type Strains, Phase II (KMG-II): from individual species to whole genera.</title>
        <authorList>
            <person name="Goeker M."/>
        </authorList>
    </citation>
    <scope>NUCLEOTIDE SEQUENCE [LARGE SCALE GENOMIC DNA]</scope>
    <source>
        <strain evidence="6 7">DSM 5822</strain>
    </source>
</reference>
<sequence>MRYSAKHKAETRQTLIEKAGALAKQDGFATTGVDSLMATVGLTGGAFYNHFSSKDELLLEIIRQELKKSQHLLETNLANASTESFLDLYLSQLHLNFPALGCALPSLTTEVSRADEAIKQTFADGLAQIHHTLNTHLANPQLAWATLAMTVGAVNLARAMPTGEQQQILLESCKNILLMMSEGGLGAVNS</sequence>
<organism evidence="6 7">
    <name type="scientific">Agitococcus lubricus</name>
    <dbReference type="NCBI Taxonomy" id="1077255"/>
    <lineage>
        <taxon>Bacteria</taxon>
        <taxon>Pseudomonadati</taxon>
        <taxon>Pseudomonadota</taxon>
        <taxon>Gammaproteobacteria</taxon>
        <taxon>Moraxellales</taxon>
        <taxon>Moraxellaceae</taxon>
        <taxon>Agitococcus</taxon>
    </lineage>
</organism>
<dbReference type="Gene3D" id="1.10.357.10">
    <property type="entry name" value="Tetracycline Repressor, domain 2"/>
    <property type="match status" value="1"/>
</dbReference>
<dbReference type="SUPFAM" id="SSF46689">
    <property type="entry name" value="Homeodomain-like"/>
    <property type="match status" value="1"/>
</dbReference>
<keyword evidence="7" id="KW-1185">Reference proteome</keyword>
<dbReference type="InterPro" id="IPR001647">
    <property type="entry name" value="HTH_TetR"/>
</dbReference>
<evidence type="ECO:0000313" key="7">
    <source>
        <dbReference type="Proteomes" id="UP000244223"/>
    </source>
</evidence>
<evidence type="ECO:0000256" key="4">
    <source>
        <dbReference type="PROSITE-ProRule" id="PRU00335"/>
    </source>
</evidence>
<keyword evidence="2 4" id="KW-0238">DNA-binding</keyword>